<keyword evidence="2" id="KW-1185">Reference proteome</keyword>
<evidence type="ECO:0000313" key="1">
    <source>
        <dbReference type="EMBL" id="KAF2195725.1"/>
    </source>
</evidence>
<organism evidence="1 2">
    <name type="scientific">Zopfia rhizophila CBS 207.26</name>
    <dbReference type="NCBI Taxonomy" id="1314779"/>
    <lineage>
        <taxon>Eukaryota</taxon>
        <taxon>Fungi</taxon>
        <taxon>Dikarya</taxon>
        <taxon>Ascomycota</taxon>
        <taxon>Pezizomycotina</taxon>
        <taxon>Dothideomycetes</taxon>
        <taxon>Dothideomycetes incertae sedis</taxon>
        <taxon>Zopfiaceae</taxon>
        <taxon>Zopfia</taxon>
    </lineage>
</organism>
<feature type="non-terminal residue" evidence="1">
    <location>
        <position position="1"/>
    </location>
</feature>
<accession>A0A6A6EWY2</accession>
<dbReference type="Proteomes" id="UP000800200">
    <property type="component" value="Unassembled WGS sequence"/>
</dbReference>
<dbReference type="OrthoDB" id="3911396at2759"/>
<sequence>RLAAEKSIKYRGIASIKLEVLHFVYEEDEENVSRLKKLFRKNGCDRLDIRNYVPTIINQQLLDAVI</sequence>
<protein>
    <submittedName>
        <fullName evidence="1">Uncharacterized protein</fullName>
    </submittedName>
</protein>
<dbReference type="AlphaFoldDB" id="A0A6A6EWY2"/>
<dbReference type="EMBL" id="ML994610">
    <property type="protein sequence ID" value="KAF2195725.1"/>
    <property type="molecule type" value="Genomic_DNA"/>
</dbReference>
<evidence type="ECO:0000313" key="2">
    <source>
        <dbReference type="Proteomes" id="UP000800200"/>
    </source>
</evidence>
<name>A0A6A6EWY2_9PEZI</name>
<proteinExistence type="predicted"/>
<gene>
    <name evidence="1" type="ORF">K469DRAFT_544903</name>
</gene>
<reference evidence="1" key="1">
    <citation type="journal article" date="2020" name="Stud. Mycol.">
        <title>101 Dothideomycetes genomes: a test case for predicting lifestyles and emergence of pathogens.</title>
        <authorList>
            <person name="Haridas S."/>
            <person name="Albert R."/>
            <person name="Binder M."/>
            <person name="Bloem J."/>
            <person name="Labutti K."/>
            <person name="Salamov A."/>
            <person name="Andreopoulos B."/>
            <person name="Baker S."/>
            <person name="Barry K."/>
            <person name="Bills G."/>
            <person name="Bluhm B."/>
            <person name="Cannon C."/>
            <person name="Castanera R."/>
            <person name="Culley D."/>
            <person name="Daum C."/>
            <person name="Ezra D."/>
            <person name="Gonzalez J."/>
            <person name="Henrissat B."/>
            <person name="Kuo A."/>
            <person name="Liang C."/>
            <person name="Lipzen A."/>
            <person name="Lutzoni F."/>
            <person name="Magnuson J."/>
            <person name="Mondo S."/>
            <person name="Nolan M."/>
            <person name="Ohm R."/>
            <person name="Pangilinan J."/>
            <person name="Park H.-J."/>
            <person name="Ramirez L."/>
            <person name="Alfaro M."/>
            <person name="Sun H."/>
            <person name="Tritt A."/>
            <person name="Yoshinaga Y."/>
            <person name="Zwiers L.-H."/>
            <person name="Turgeon B."/>
            <person name="Goodwin S."/>
            <person name="Spatafora J."/>
            <person name="Crous P."/>
            <person name="Grigoriev I."/>
        </authorList>
    </citation>
    <scope>NUCLEOTIDE SEQUENCE</scope>
    <source>
        <strain evidence="1">CBS 207.26</strain>
    </source>
</reference>